<organism evidence="2 3">
    <name type="scientific">Devosia nitrariae</name>
    <dbReference type="NCBI Taxonomy" id="2071872"/>
    <lineage>
        <taxon>Bacteria</taxon>
        <taxon>Pseudomonadati</taxon>
        <taxon>Pseudomonadota</taxon>
        <taxon>Alphaproteobacteria</taxon>
        <taxon>Hyphomicrobiales</taxon>
        <taxon>Devosiaceae</taxon>
        <taxon>Devosia</taxon>
    </lineage>
</organism>
<name>A0ABQ5W3E8_9HYPH</name>
<accession>A0ABQ5W3E8</accession>
<keyword evidence="2" id="KW-0378">Hydrolase</keyword>
<dbReference type="InterPro" id="IPR018550">
    <property type="entry name" value="Lipid-A_deacylase-rel"/>
</dbReference>
<reference evidence="3" key="1">
    <citation type="journal article" date="2019" name="Int. J. Syst. Evol. Microbiol.">
        <title>The Global Catalogue of Microorganisms (GCM) 10K type strain sequencing project: providing services to taxonomists for standard genome sequencing and annotation.</title>
        <authorList>
            <consortium name="The Broad Institute Genomics Platform"/>
            <consortium name="The Broad Institute Genome Sequencing Center for Infectious Disease"/>
            <person name="Wu L."/>
            <person name="Ma J."/>
        </authorList>
    </citation>
    <scope>NUCLEOTIDE SEQUENCE [LARGE SCALE GENOMIC DNA]</scope>
    <source>
        <strain evidence="3">NBRC 112416</strain>
    </source>
</reference>
<protein>
    <submittedName>
        <fullName evidence="2">Acyloxyacyl hydrolase</fullName>
    </submittedName>
</protein>
<comment type="caution">
    <text evidence="2">The sequence shown here is derived from an EMBL/GenBank/DDBJ whole genome shotgun (WGS) entry which is preliminary data.</text>
</comment>
<keyword evidence="3" id="KW-1185">Reference proteome</keyword>
<dbReference type="GO" id="GO:0016787">
    <property type="term" value="F:hydrolase activity"/>
    <property type="evidence" value="ECO:0007669"/>
    <property type="project" value="UniProtKB-KW"/>
</dbReference>
<evidence type="ECO:0000313" key="2">
    <source>
        <dbReference type="EMBL" id="GLQ54379.1"/>
    </source>
</evidence>
<dbReference type="Pfam" id="PF09411">
    <property type="entry name" value="PagL"/>
    <property type="match status" value="1"/>
</dbReference>
<feature type="signal peptide" evidence="1">
    <location>
        <begin position="1"/>
        <end position="31"/>
    </location>
</feature>
<dbReference type="Proteomes" id="UP001156691">
    <property type="component" value="Unassembled WGS sequence"/>
</dbReference>
<gene>
    <name evidence="2" type="ORF">GCM10010862_16380</name>
</gene>
<evidence type="ECO:0000313" key="3">
    <source>
        <dbReference type="Proteomes" id="UP001156691"/>
    </source>
</evidence>
<keyword evidence="1" id="KW-0732">Signal</keyword>
<dbReference type="EMBL" id="BSNS01000007">
    <property type="protein sequence ID" value="GLQ54379.1"/>
    <property type="molecule type" value="Genomic_DNA"/>
</dbReference>
<dbReference type="Gene3D" id="2.40.160.20">
    <property type="match status" value="1"/>
</dbReference>
<evidence type="ECO:0000256" key="1">
    <source>
        <dbReference type="SAM" id="SignalP"/>
    </source>
</evidence>
<sequence length="191" mass="20175">MRAGWAKMLRNLTILILAAVLAGAAAAGAQAQPIVFDEIRGGLYAHSVDEGSFDASRIEDANVELLFAIPSLDEITNLGQLRPHVGATVNLGGLESMIYAGMSWTIPLGDTPLFIEAAFGGAVHNGDLDGAAYPRRDLGCRIIFHESVSLGVNITEQASIMATAEHASHASMCDGDNRGLTNLGVRVGWKF</sequence>
<feature type="chain" id="PRO_5046378447" evidence="1">
    <location>
        <begin position="32"/>
        <end position="191"/>
    </location>
</feature>
<proteinExistence type="predicted"/>